<keyword evidence="3" id="KW-1185">Reference proteome</keyword>
<evidence type="ECO:0000259" key="1">
    <source>
        <dbReference type="Pfam" id="PF21112"/>
    </source>
</evidence>
<dbReference type="EMBL" id="LLXX01000143">
    <property type="protein sequence ID" value="KRR03121.1"/>
    <property type="molecule type" value="Genomic_DNA"/>
</dbReference>
<comment type="caution">
    <text evidence="2">The sequence shown here is derived from an EMBL/GenBank/DDBJ whole genome shotgun (WGS) entry which is preliminary data.</text>
</comment>
<dbReference type="NCBIfam" id="NF041112">
    <property type="entry name" value="chap_CsgH_alph"/>
    <property type="match status" value="1"/>
</dbReference>
<dbReference type="STRING" id="1518501.CQ10_09600"/>
<proteinExistence type="predicted"/>
<accession>A0A0R3L5C2</accession>
<protein>
    <recommendedName>
        <fullName evidence="1">CsgH-like domain-containing protein</fullName>
    </recommendedName>
</protein>
<dbReference type="Gene3D" id="2.60.40.2420">
    <property type="match status" value="1"/>
</dbReference>
<sequence length="132" mass="13970">MTGMSGLRTTFVTGFAIATGVFLNCTRAELSSAAEPKMTIGCQIRVTSQNEMLRLDAVANGPESATGNYRFEILKQSPSGTSQNVQSGAFGLDADRDAILTTVVLDGSARGHYRARLTLDTKEFGSVSCVSP</sequence>
<dbReference type="Proteomes" id="UP000051913">
    <property type="component" value="Unassembled WGS sequence"/>
</dbReference>
<evidence type="ECO:0000313" key="3">
    <source>
        <dbReference type="Proteomes" id="UP000051913"/>
    </source>
</evidence>
<organism evidence="2 3">
    <name type="scientific">Bradyrhizobium valentinum</name>
    <dbReference type="NCBI Taxonomy" id="1518501"/>
    <lineage>
        <taxon>Bacteria</taxon>
        <taxon>Pseudomonadati</taxon>
        <taxon>Pseudomonadota</taxon>
        <taxon>Alphaproteobacteria</taxon>
        <taxon>Hyphomicrobiales</taxon>
        <taxon>Nitrobacteraceae</taxon>
        <taxon>Bradyrhizobium</taxon>
    </lineage>
</organism>
<dbReference type="InterPro" id="IPR047726">
    <property type="entry name" value="CsgH_dom"/>
</dbReference>
<feature type="domain" description="CsgH-like" evidence="1">
    <location>
        <begin position="41"/>
        <end position="119"/>
    </location>
</feature>
<gene>
    <name evidence="2" type="ORF">CP49_04015</name>
</gene>
<dbReference type="Pfam" id="PF21112">
    <property type="entry name" value="CsgH"/>
    <property type="match status" value="1"/>
</dbReference>
<dbReference type="InterPro" id="IPR048632">
    <property type="entry name" value="CsgH-like"/>
</dbReference>
<name>A0A0R3L5C2_9BRAD</name>
<reference evidence="2 3" key="1">
    <citation type="submission" date="2014-03" db="EMBL/GenBank/DDBJ databases">
        <title>Bradyrhizobium valentinum sp. nov., isolated from effective nodules of Lupinus mariae-josephae, a lupine endemic of basic-lime soils in Eastern Spain.</title>
        <authorList>
            <person name="Duran D."/>
            <person name="Rey L."/>
            <person name="Navarro A."/>
            <person name="Busquets A."/>
            <person name="Imperial J."/>
            <person name="Ruiz-Argueso T."/>
        </authorList>
    </citation>
    <scope>NUCLEOTIDE SEQUENCE [LARGE SCALE GENOMIC DNA]</scope>
    <source>
        <strain evidence="2 3">LmjM3</strain>
    </source>
</reference>
<dbReference type="AlphaFoldDB" id="A0A0R3L5C2"/>
<dbReference type="InterPro" id="IPR053722">
    <property type="entry name" value="Curli_assembly_CsgC/AgfC"/>
</dbReference>
<evidence type="ECO:0000313" key="2">
    <source>
        <dbReference type="EMBL" id="KRR03121.1"/>
    </source>
</evidence>